<dbReference type="Proteomes" id="UP000002210">
    <property type="component" value="Plasmid p03BB102_179"/>
</dbReference>
<sequence>MSPSFIMRTFKTIQFAMFTNIKHYMFLLTKIEPILEEPHHDYKLFQFICELEINQIYEALEGQRNDTYIDSNAHPVYIHTLIKQANLLQYVISIVQEEGVIHAASILLMHSFDLYTLHRITNLSISYLRNLGNTLSK</sequence>
<reference evidence="1 2" key="1">
    <citation type="submission" date="2009-02" db="EMBL/GenBank/DDBJ databases">
        <title>Genome sequence of Bacillus cereus 03BB102.</title>
        <authorList>
            <person name="Dodson R.J."/>
            <person name="Jackson P."/>
            <person name="Munk A.C."/>
            <person name="Brettin T."/>
            <person name="Bruce D."/>
            <person name="Detter C."/>
            <person name="Tapia R."/>
            <person name="Han C."/>
            <person name="Sutton G."/>
            <person name="Sims D."/>
        </authorList>
    </citation>
    <scope>NUCLEOTIDE SEQUENCE [LARGE SCALE GENOMIC DNA]</scope>
    <source>
        <strain evidence="1 2">03BB102</strain>
        <plasmid evidence="2">Plasmid p03BB102_179</plasmid>
    </source>
</reference>
<keyword evidence="1" id="KW-0614">Plasmid</keyword>
<proteinExistence type="predicted"/>
<dbReference type="KEGG" id="bcx:BCA_A0033"/>
<organism evidence="1 2">
    <name type="scientific">Bacillus cereus (strain 03BB102)</name>
    <dbReference type="NCBI Taxonomy" id="572264"/>
    <lineage>
        <taxon>Bacteria</taxon>
        <taxon>Bacillati</taxon>
        <taxon>Bacillota</taxon>
        <taxon>Bacilli</taxon>
        <taxon>Bacillales</taxon>
        <taxon>Bacillaceae</taxon>
        <taxon>Bacillus</taxon>
        <taxon>Bacillus cereus group</taxon>
    </lineage>
</organism>
<name>A0A125YA56_BACC3</name>
<gene>
    <name evidence="1" type="ordered locus">BCA_A0033</name>
</gene>
<protein>
    <submittedName>
        <fullName evidence="1">Uncharacterized protein</fullName>
    </submittedName>
</protein>
<geneLocation type="plasmid" evidence="1 2">
    <name>p03BB102_179</name>
</geneLocation>
<dbReference type="EMBL" id="CP001406">
    <property type="protein sequence ID" value="ACO25796.1"/>
    <property type="molecule type" value="Genomic_DNA"/>
</dbReference>
<accession>A0A125YA56</accession>
<evidence type="ECO:0000313" key="1">
    <source>
        <dbReference type="EMBL" id="ACO25796.1"/>
    </source>
</evidence>
<dbReference type="AlphaFoldDB" id="A0A125YA56"/>
<evidence type="ECO:0000313" key="2">
    <source>
        <dbReference type="Proteomes" id="UP000002210"/>
    </source>
</evidence>